<feature type="transmembrane region" description="Helical" evidence="2">
    <location>
        <begin position="45"/>
        <end position="64"/>
    </location>
</feature>
<evidence type="ECO:0000313" key="4">
    <source>
        <dbReference type="Proteomes" id="UP001157006"/>
    </source>
</evidence>
<dbReference type="PANTHER" id="PTHR47926:SF347">
    <property type="entry name" value="PENTATRICOPEPTIDE REPEAT-CONTAINING PROTEIN"/>
    <property type="match status" value="1"/>
</dbReference>
<dbReference type="AlphaFoldDB" id="A0AAV0ZKM8"/>
<evidence type="ECO:0008006" key="5">
    <source>
        <dbReference type="Google" id="ProtNLM"/>
    </source>
</evidence>
<dbReference type="Gene3D" id="1.25.40.10">
    <property type="entry name" value="Tetratricopeptide repeat domain"/>
    <property type="match status" value="1"/>
</dbReference>
<reference evidence="3 4" key="1">
    <citation type="submission" date="2023-01" db="EMBL/GenBank/DDBJ databases">
        <authorList>
            <person name="Kreplak J."/>
        </authorList>
    </citation>
    <scope>NUCLEOTIDE SEQUENCE [LARGE SCALE GENOMIC DNA]</scope>
</reference>
<keyword evidence="1" id="KW-0677">Repeat</keyword>
<keyword evidence="2" id="KW-0472">Membrane</keyword>
<dbReference type="PANTHER" id="PTHR47926">
    <property type="entry name" value="PENTATRICOPEPTIDE REPEAT-CONTAINING PROTEIN"/>
    <property type="match status" value="1"/>
</dbReference>
<evidence type="ECO:0000256" key="1">
    <source>
        <dbReference type="ARBA" id="ARBA00022737"/>
    </source>
</evidence>
<protein>
    <recommendedName>
        <fullName evidence="5">Pentatricopeptide repeat-containing protein</fullName>
    </recommendedName>
</protein>
<sequence>MLNATVPSKPMLNATVPSKPMLNAPLFMTPGNCLVFVLIRSPLPVFFHHVLLFLSFLSPNRMFYEMPRRNAVTWNVILRSMHVLEEGMQIHGVVVKWGLREDNVISSSLIDMYVKCGELENGSQVFYQLVSKDLVSWTCIVSGYAMRGKTWDARRLFDQMPERNVTSWNAMLAGYTRFFKWYEALDFVGLMLDTVKDLDHVTLC</sequence>
<evidence type="ECO:0000313" key="3">
    <source>
        <dbReference type="EMBL" id="CAI8598486.1"/>
    </source>
</evidence>
<dbReference type="InterPro" id="IPR011990">
    <property type="entry name" value="TPR-like_helical_dom_sf"/>
</dbReference>
<keyword evidence="2" id="KW-1133">Transmembrane helix</keyword>
<dbReference type="InterPro" id="IPR046960">
    <property type="entry name" value="PPR_At4g14850-like_plant"/>
</dbReference>
<dbReference type="GO" id="GO:0003723">
    <property type="term" value="F:RNA binding"/>
    <property type="evidence" value="ECO:0007669"/>
    <property type="project" value="InterPro"/>
</dbReference>
<gene>
    <name evidence="3" type="ORF">VFH_II130040</name>
</gene>
<dbReference type="EMBL" id="OX451737">
    <property type="protein sequence ID" value="CAI8598486.1"/>
    <property type="molecule type" value="Genomic_DNA"/>
</dbReference>
<accession>A0AAV0ZKM8</accession>
<dbReference type="InterPro" id="IPR002885">
    <property type="entry name" value="PPR_rpt"/>
</dbReference>
<dbReference type="GO" id="GO:0009451">
    <property type="term" value="P:RNA modification"/>
    <property type="evidence" value="ECO:0007669"/>
    <property type="project" value="InterPro"/>
</dbReference>
<keyword evidence="4" id="KW-1185">Reference proteome</keyword>
<organism evidence="3 4">
    <name type="scientific">Vicia faba</name>
    <name type="common">Broad bean</name>
    <name type="synonym">Faba vulgaris</name>
    <dbReference type="NCBI Taxonomy" id="3906"/>
    <lineage>
        <taxon>Eukaryota</taxon>
        <taxon>Viridiplantae</taxon>
        <taxon>Streptophyta</taxon>
        <taxon>Embryophyta</taxon>
        <taxon>Tracheophyta</taxon>
        <taxon>Spermatophyta</taxon>
        <taxon>Magnoliopsida</taxon>
        <taxon>eudicotyledons</taxon>
        <taxon>Gunneridae</taxon>
        <taxon>Pentapetalae</taxon>
        <taxon>rosids</taxon>
        <taxon>fabids</taxon>
        <taxon>Fabales</taxon>
        <taxon>Fabaceae</taxon>
        <taxon>Papilionoideae</taxon>
        <taxon>50 kb inversion clade</taxon>
        <taxon>NPAAA clade</taxon>
        <taxon>Hologalegina</taxon>
        <taxon>IRL clade</taxon>
        <taxon>Fabeae</taxon>
        <taxon>Vicia</taxon>
    </lineage>
</organism>
<evidence type="ECO:0000256" key="2">
    <source>
        <dbReference type="SAM" id="Phobius"/>
    </source>
</evidence>
<name>A0AAV0ZKM8_VICFA</name>
<keyword evidence="2" id="KW-0812">Transmembrane</keyword>
<proteinExistence type="predicted"/>
<dbReference type="Pfam" id="PF01535">
    <property type="entry name" value="PPR"/>
    <property type="match status" value="3"/>
</dbReference>
<dbReference type="NCBIfam" id="TIGR00756">
    <property type="entry name" value="PPR"/>
    <property type="match status" value="1"/>
</dbReference>
<dbReference type="Proteomes" id="UP001157006">
    <property type="component" value="Chromosome 2"/>
</dbReference>